<dbReference type="Proteomes" id="UP001628220">
    <property type="component" value="Unassembled WGS sequence"/>
</dbReference>
<keyword evidence="4 7" id="KW-1133">Transmembrane helix</keyword>
<comment type="subcellular location">
    <subcellularLocation>
        <location evidence="1">Cell membrane</location>
        <topology evidence="1">Multi-pass membrane protein</topology>
    </subcellularLocation>
</comment>
<feature type="transmembrane region" description="Helical" evidence="7">
    <location>
        <begin position="233"/>
        <end position="253"/>
    </location>
</feature>
<organism evidence="9 10">
    <name type="scientific">Porphyromonas miyakawae</name>
    <dbReference type="NCBI Taxonomy" id="3137470"/>
    <lineage>
        <taxon>Bacteria</taxon>
        <taxon>Pseudomonadati</taxon>
        <taxon>Bacteroidota</taxon>
        <taxon>Bacteroidia</taxon>
        <taxon>Bacteroidales</taxon>
        <taxon>Porphyromonadaceae</taxon>
        <taxon>Porphyromonas</taxon>
    </lineage>
</organism>
<comment type="caution">
    <text evidence="9">The sequence shown here is derived from an EMBL/GenBank/DDBJ whole genome shotgun (WGS) entry which is preliminary data.</text>
</comment>
<evidence type="ECO:0000256" key="2">
    <source>
        <dbReference type="ARBA" id="ARBA00022475"/>
    </source>
</evidence>
<evidence type="ECO:0000259" key="8">
    <source>
        <dbReference type="Pfam" id="PF06738"/>
    </source>
</evidence>
<keyword evidence="3 7" id="KW-0812">Transmembrane</keyword>
<evidence type="ECO:0000256" key="4">
    <source>
        <dbReference type="ARBA" id="ARBA00022989"/>
    </source>
</evidence>
<dbReference type="PANTHER" id="PTHR34390:SF2">
    <property type="entry name" value="SUCCINATE TRANSPORTER SUBUNIT YJJP-RELATED"/>
    <property type="match status" value="1"/>
</dbReference>
<evidence type="ECO:0000256" key="5">
    <source>
        <dbReference type="ARBA" id="ARBA00023136"/>
    </source>
</evidence>
<feature type="transmembrane region" description="Helical" evidence="7">
    <location>
        <begin position="114"/>
        <end position="132"/>
    </location>
</feature>
<keyword evidence="5 7" id="KW-0472">Membrane</keyword>
<name>A0ABQ0E214_9PORP</name>
<sequence length="258" mass="28286">MGNELYDNSLKAVGTFLSAYATHMMGSGVHTSRVVRCTQRIGESFGYVVVTMMVQKGVIIKLYDPKSNTHFTIEGAIPSLPISFEHNARLSALSWETVDEHLTLDEVRKRYEQILAAPGTHPLFVLILVGLANASFCRLFGGDLPAMGIVFWATVVGFICKQKLIQEHVNHYIAFVASAFLASLCTSISLIFKTDSEIALTTSVLFLVPGVPLINGVIDIVEGYVQTGFSRLVEAFLLIGCIGWGFSITLFIFRSSLL</sequence>
<reference evidence="9 10" key="1">
    <citation type="journal article" date="2025" name="Int. J. Syst. Evol. Microbiol.">
        <title>Desulfovibrio falkowii sp. nov., Porphyromonas miyakawae sp. nov., Mediterraneibacter flintii sp. nov. and Owariibacterium komagatae gen. nov., sp. nov., isolated from human faeces.</title>
        <authorList>
            <person name="Hamaguchi T."/>
            <person name="Ohara M."/>
            <person name="Hisatomi A."/>
            <person name="Sekiguchi K."/>
            <person name="Takeda J.I."/>
            <person name="Ueyama J."/>
            <person name="Ito M."/>
            <person name="Nishiwaki H."/>
            <person name="Ogi T."/>
            <person name="Hirayama M."/>
            <person name="Ohkuma M."/>
            <person name="Sakamoto M."/>
            <person name="Ohno K."/>
        </authorList>
    </citation>
    <scope>NUCLEOTIDE SEQUENCE [LARGE SCALE GENOMIC DNA]</scope>
    <source>
        <strain evidence="9 10">13CB11C</strain>
    </source>
</reference>
<dbReference type="Pfam" id="PF06738">
    <property type="entry name" value="ThrE"/>
    <property type="match status" value="1"/>
</dbReference>
<feature type="transmembrane region" description="Helical" evidence="7">
    <location>
        <begin position="198"/>
        <end position="221"/>
    </location>
</feature>
<dbReference type="EMBL" id="BAAFSF010000001">
    <property type="protein sequence ID" value="GAB1251733.1"/>
    <property type="molecule type" value="Genomic_DNA"/>
</dbReference>
<feature type="transmembrane region" description="Helical" evidence="7">
    <location>
        <begin position="144"/>
        <end position="160"/>
    </location>
</feature>
<feature type="domain" description="Threonine/serine exporter-like N-terminal" evidence="8">
    <location>
        <begin position="18"/>
        <end position="252"/>
    </location>
</feature>
<dbReference type="InterPro" id="IPR010619">
    <property type="entry name" value="ThrE-like_N"/>
</dbReference>
<evidence type="ECO:0000256" key="7">
    <source>
        <dbReference type="SAM" id="Phobius"/>
    </source>
</evidence>
<evidence type="ECO:0000313" key="9">
    <source>
        <dbReference type="EMBL" id="GAB1251733.1"/>
    </source>
</evidence>
<protein>
    <submittedName>
        <fullName evidence="9">Threonine/serine exporter family protein</fullName>
    </submittedName>
</protein>
<feature type="transmembrane region" description="Helical" evidence="7">
    <location>
        <begin position="172"/>
        <end position="192"/>
    </location>
</feature>
<proteinExistence type="inferred from homology"/>
<evidence type="ECO:0000256" key="6">
    <source>
        <dbReference type="ARBA" id="ARBA00034125"/>
    </source>
</evidence>
<dbReference type="InterPro" id="IPR050539">
    <property type="entry name" value="ThrE_Dicarb/AminoAcid_Exp"/>
</dbReference>
<evidence type="ECO:0000313" key="10">
    <source>
        <dbReference type="Proteomes" id="UP001628220"/>
    </source>
</evidence>
<keyword evidence="10" id="KW-1185">Reference proteome</keyword>
<dbReference type="PANTHER" id="PTHR34390">
    <property type="entry name" value="UPF0442 PROTEIN YJJB-RELATED"/>
    <property type="match status" value="1"/>
</dbReference>
<evidence type="ECO:0000256" key="3">
    <source>
        <dbReference type="ARBA" id="ARBA00022692"/>
    </source>
</evidence>
<evidence type="ECO:0000256" key="1">
    <source>
        <dbReference type="ARBA" id="ARBA00004651"/>
    </source>
</evidence>
<gene>
    <name evidence="9" type="ORF">Tsumi_08370</name>
</gene>
<dbReference type="RefSeq" id="WP_411915536.1">
    <property type="nucleotide sequence ID" value="NZ_BAAFSF010000001.1"/>
</dbReference>
<keyword evidence="2" id="KW-1003">Cell membrane</keyword>
<accession>A0ABQ0E214</accession>
<comment type="similarity">
    <text evidence="6">Belongs to the ThrE exporter (TC 2.A.79) family.</text>
</comment>